<dbReference type="GO" id="GO:0000976">
    <property type="term" value="F:transcription cis-regulatory region binding"/>
    <property type="evidence" value="ECO:0007669"/>
    <property type="project" value="TreeGrafter"/>
</dbReference>
<evidence type="ECO:0000256" key="4">
    <source>
        <dbReference type="ARBA" id="ARBA00023163"/>
    </source>
</evidence>
<feature type="domain" description="HTH lacI-type" evidence="5">
    <location>
        <begin position="5"/>
        <end position="61"/>
    </location>
</feature>
<dbReference type="PANTHER" id="PTHR30146">
    <property type="entry name" value="LACI-RELATED TRANSCRIPTIONAL REPRESSOR"/>
    <property type="match status" value="1"/>
</dbReference>
<dbReference type="PROSITE" id="PS50932">
    <property type="entry name" value="HTH_LACI_2"/>
    <property type="match status" value="1"/>
</dbReference>
<dbReference type="SUPFAM" id="SSF53822">
    <property type="entry name" value="Periplasmic binding protein-like I"/>
    <property type="match status" value="1"/>
</dbReference>
<evidence type="ECO:0000313" key="6">
    <source>
        <dbReference type="EMBL" id="KKR04424.1"/>
    </source>
</evidence>
<keyword evidence="2" id="KW-0805">Transcription regulation</keyword>
<dbReference type="SMART" id="SM00354">
    <property type="entry name" value="HTH_LACI"/>
    <property type="match status" value="1"/>
</dbReference>
<dbReference type="Proteomes" id="UP000033935">
    <property type="component" value="Unassembled WGS sequence"/>
</dbReference>
<dbReference type="Gene3D" id="3.40.50.2300">
    <property type="match status" value="2"/>
</dbReference>
<dbReference type="InterPro" id="IPR000843">
    <property type="entry name" value="HTH_LacI"/>
</dbReference>
<dbReference type="CDD" id="cd06267">
    <property type="entry name" value="PBP1_LacI_sugar_binding-like"/>
    <property type="match status" value="1"/>
</dbReference>
<dbReference type="InterPro" id="IPR046335">
    <property type="entry name" value="LacI/GalR-like_sensor"/>
</dbReference>
<dbReference type="SUPFAM" id="SSF47413">
    <property type="entry name" value="lambda repressor-like DNA-binding domains"/>
    <property type="match status" value="1"/>
</dbReference>
<name>A0A0G0MK56_9BACT</name>
<dbReference type="PANTHER" id="PTHR30146:SF148">
    <property type="entry name" value="HTH-TYPE TRANSCRIPTIONAL REPRESSOR PURR-RELATED"/>
    <property type="match status" value="1"/>
</dbReference>
<dbReference type="AlphaFoldDB" id="A0A0G0MK56"/>
<dbReference type="Pfam" id="PF13377">
    <property type="entry name" value="Peripla_BP_3"/>
    <property type="match status" value="1"/>
</dbReference>
<keyword evidence="4" id="KW-0804">Transcription</keyword>
<accession>A0A0G0MK56</accession>
<evidence type="ECO:0000259" key="5">
    <source>
        <dbReference type="PROSITE" id="PS50932"/>
    </source>
</evidence>
<dbReference type="Pfam" id="PF00356">
    <property type="entry name" value="LacI"/>
    <property type="match status" value="1"/>
</dbReference>
<dbReference type="InterPro" id="IPR010982">
    <property type="entry name" value="Lambda_DNA-bd_dom_sf"/>
</dbReference>
<dbReference type="InterPro" id="IPR028082">
    <property type="entry name" value="Peripla_BP_I"/>
</dbReference>
<keyword evidence="1" id="KW-0678">Repressor</keyword>
<protein>
    <submittedName>
        <fullName evidence="6">Transcriptional regulator, LacI family</fullName>
    </submittedName>
</protein>
<sequence>MNRLPTIRDVAKYARVSPTTVSCILNHKLNFNFSKTTVERINKAIEELGYSPNNMVKSLQNGKTNTIGLGYFKIPNLSEMFQYIINAVSEKSDYDVMFYLGEKVIRGTDIVNPIKFLDGRIDGVIFNESLRQNASEYLGKKNFPTVVLLKSNVPDGVASANSDYYEIACKAVKYLWSLGHRNIAHLAANVNDWEDALRTMQGYAFTMKKNNPGFNDDWLFIRNSVDTSLLGKTLEKWLAMPAKIRPTAIFTDMPAGAKLLEIAPAKGIKVPEDISIMCVGNCYDRYAHLTPRLSSFTVSQTKIAEYAVSSLIAIINGENPEDWRTFVPYGFIAGETVTKLRKKKGNEY</sequence>
<evidence type="ECO:0000313" key="7">
    <source>
        <dbReference type="Proteomes" id="UP000033935"/>
    </source>
</evidence>
<reference evidence="6 7" key="1">
    <citation type="journal article" date="2015" name="Nature">
        <title>rRNA introns, odd ribosomes, and small enigmatic genomes across a large radiation of phyla.</title>
        <authorList>
            <person name="Brown C.T."/>
            <person name="Hug L.A."/>
            <person name="Thomas B.C."/>
            <person name="Sharon I."/>
            <person name="Castelle C.J."/>
            <person name="Singh A."/>
            <person name="Wilkins M.J."/>
            <person name="Williams K.H."/>
            <person name="Banfield J.F."/>
        </authorList>
    </citation>
    <scope>NUCLEOTIDE SEQUENCE [LARGE SCALE GENOMIC DNA]</scope>
</reference>
<evidence type="ECO:0000256" key="2">
    <source>
        <dbReference type="ARBA" id="ARBA00023015"/>
    </source>
</evidence>
<organism evidence="6 7">
    <name type="scientific">Candidatus Uhrbacteria bacterium GW2011_GWF2_39_13</name>
    <dbReference type="NCBI Taxonomy" id="1618995"/>
    <lineage>
        <taxon>Bacteria</taxon>
        <taxon>Candidatus Uhriibacteriota</taxon>
    </lineage>
</organism>
<dbReference type="Gene3D" id="1.10.260.40">
    <property type="entry name" value="lambda repressor-like DNA-binding domains"/>
    <property type="match status" value="1"/>
</dbReference>
<dbReference type="EMBL" id="LBWG01000008">
    <property type="protein sequence ID" value="KKR04424.1"/>
    <property type="molecule type" value="Genomic_DNA"/>
</dbReference>
<evidence type="ECO:0000256" key="1">
    <source>
        <dbReference type="ARBA" id="ARBA00022491"/>
    </source>
</evidence>
<dbReference type="CDD" id="cd01392">
    <property type="entry name" value="HTH_LacI"/>
    <property type="match status" value="1"/>
</dbReference>
<proteinExistence type="predicted"/>
<dbReference type="GO" id="GO:0003700">
    <property type="term" value="F:DNA-binding transcription factor activity"/>
    <property type="evidence" value="ECO:0007669"/>
    <property type="project" value="TreeGrafter"/>
</dbReference>
<evidence type="ECO:0000256" key="3">
    <source>
        <dbReference type="ARBA" id="ARBA00023125"/>
    </source>
</evidence>
<comment type="caution">
    <text evidence="6">The sequence shown here is derived from an EMBL/GenBank/DDBJ whole genome shotgun (WGS) entry which is preliminary data.</text>
</comment>
<gene>
    <name evidence="6" type="ORF">UT30_C0008G0046</name>
</gene>
<keyword evidence="3" id="KW-0238">DNA-binding</keyword>